<dbReference type="RefSeq" id="WP_128869746.1">
    <property type="nucleotide sequence ID" value="NZ_CABVJF010000053.1"/>
</dbReference>
<gene>
    <name evidence="2" type="ORF">PS928_06717</name>
</gene>
<evidence type="ECO:0000256" key="1">
    <source>
        <dbReference type="SAM" id="MobiDB-lite"/>
    </source>
</evidence>
<reference evidence="2 3" key="1">
    <citation type="submission" date="2019-09" db="EMBL/GenBank/DDBJ databases">
        <authorList>
            <person name="Chandra G."/>
            <person name="Truman W A."/>
        </authorList>
    </citation>
    <scope>NUCLEOTIDE SEQUENCE [LARGE SCALE GENOMIC DNA]</scope>
    <source>
        <strain evidence="2">PS928</strain>
    </source>
</reference>
<proteinExistence type="predicted"/>
<sequence>MTPIIDYECPIGFASSSTAHFIDIHQRMAFGFQAPAQFDEQPQRSDRQLIEKSIKDIASGRGVR</sequence>
<protein>
    <submittedName>
        <fullName evidence="2">Uncharacterized protein</fullName>
    </submittedName>
</protein>
<evidence type="ECO:0000313" key="2">
    <source>
        <dbReference type="EMBL" id="VVQ26553.1"/>
    </source>
</evidence>
<name>A0A5E7VV66_PSEFL</name>
<dbReference type="Proteomes" id="UP000381378">
    <property type="component" value="Unassembled WGS sequence"/>
</dbReference>
<accession>A0A5E7VV66</accession>
<dbReference type="AlphaFoldDB" id="A0A5E7VV66"/>
<dbReference type="EMBL" id="CABVJF010000053">
    <property type="protein sequence ID" value="VVQ26553.1"/>
    <property type="molecule type" value="Genomic_DNA"/>
</dbReference>
<organism evidence="2 3">
    <name type="scientific">Pseudomonas fluorescens</name>
    <dbReference type="NCBI Taxonomy" id="294"/>
    <lineage>
        <taxon>Bacteria</taxon>
        <taxon>Pseudomonadati</taxon>
        <taxon>Pseudomonadota</taxon>
        <taxon>Gammaproteobacteria</taxon>
        <taxon>Pseudomonadales</taxon>
        <taxon>Pseudomonadaceae</taxon>
        <taxon>Pseudomonas</taxon>
    </lineage>
</organism>
<feature type="region of interest" description="Disordered" evidence="1">
    <location>
        <begin position="38"/>
        <end position="64"/>
    </location>
</feature>
<feature type="compositionally biased region" description="Basic and acidic residues" evidence="1">
    <location>
        <begin position="41"/>
        <end position="55"/>
    </location>
</feature>
<evidence type="ECO:0000313" key="3">
    <source>
        <dbReference type="Proteomes" id="UP000381378"/>
    </source>
</evidence>